<dbReference type="SUPFAM" id="SSF56300">
    <property type="entry name" value="Metallo-dependent phosphatases"/>
    <property type="match status" value="1"/>
</dbReference>
<dbReference type="SMART" id="SM00560">
    <property type="entry name" value="LamGL"/>
    <property type="match status" value="1"/>
</dbReference>
<evidence type="ECO:0000313" key="5">
    <source>
        <dbReference type="EMBL" id="GEP40951.1"/>
    </source>
</evidence>
<dbReference type="InterPro" id="IPR006179">
    <property type="entry name" value="5_nucleotidase/apyrase"/>
</dbReference>
<keyword evidence="2" id="KW-1015">Disulfide bond</keyword>
<accession>A0A512M3Q4</accession>
<dbReference type="GO" id="GO:0030288">
    <property type="term" value="C:outer membrane-bounded periplasmic space"/>
    <property type="evidence" value="ECO:0007669"/>
    <property type="project" value="TreeGrafter"/>
</dbReference>
<dbReference type="GO" id="GO:0008768">
    <property type="term" value="F:UDP-sugar diphosphatase activity"/>
    <property type="evidence" value="ECO:0007669"/>
    <property type="project" value="TreeGrafter"/>
</dbReference>
<keyword evidence="6" id="KW-1185">Reference proteome</keyword>
<dbReference type="Pfam" id="PF17957">
    <property type="entry name" value="Big_7"/>
    <property type="match status" value="2"/>
</dbReference>
<feature type="domain" description="LTD" evidence="4">
    <location>
        <begin position="1118"/>
        <end position="1239"/>
    </location>
</feature>
<dbReference type="Pfam" id="PF13385">
    <property type="entry name" value="Laminin_G_3"/>
    <property type="match status" value="1"/>
</dbReference>
<organism evidence="5 6">
    <name type="scientific">Brevifollis gellanilyticus</name>
    <dbReference type="NCBI Taxonomy" id="748831"/>
    <lineage>
        <taxon>Bacteria</taxon>
        <taxon>Pseudomonadati</taxon>
        <taxon>Verrucomicrobiota</taxon>
        <taxon>Verrucomicrobiia</taxon>
        <taxon>Verrucomicrobiales</taxon>
        <taxon>Verrucomicrobiaceae</taxon>
    </lineage>
</organism>
<dbReference type="InterPro" id="IPR038081">
    <property type="entry name" value="CalX-like_sf"/>
</dbReference>
<dbReference type="Gene3D" id="2.60.120.200">
    <property type="match status" value="1"/>
</dbReference>
<evidence type="ECO:0000256" key="1">
    <source>
        <dbReference type="ARBA" id="ARBA00022729"/>
    </source>
</evidence>
<dbReference type="InterPro" id="IPR013783">
    <property type="entry name" value="Ig-like_fold"/>
</dbReference>
<reference evidence="5 6" key="1">
    <citation type="submission" date="2019-07" db="EMBL/GenBank/DDBJ databases">
        <title>Whole genome shotgun sequence of Brevifollis gellanilyticus NBRC 108608.</title>
        <authorList>
            <person name="Hosoyama A."/>
            <person name="Uohara A."/>
            <person name="Ohji S."/>
            <person name="Ichikawa N."/>
        </authorList>
    </citation>
    <scope>NUCLEOTIDE SEQUENCE [LARGE SCALE GENOMIC DNA]</scope>
    <source>
        <strain evidence="5 6">NBRC 108608</strain>
    </source>
</reference>
<dbReference type="GO" id="GO:0009166">
    <property type="term" value="P:nucleotide catabolic process"/>
    <property type="evidence" value="ECO:0007669"/>
    <property type="project" value="InterPro"/>
</dbReference>
<feature type="domain" description="LTD" evidence="4">
    <location>
        <begin position="808"/>
        <end position="939"/>
    </location>
</feature>
<gene>
    <name evidence="5" type="ORF">BGE01nite_02420</name>
</gene>
<evidence type="ECO:0000259" key="4">
    <source>
        <dbReference type="PROSITE" id="PS51841"/>
    </source>
</evidence>
<sequence>MILAFVMAVLSPCLNAQVTIPQPSLQFGTMLVRQNDELNTATSVTLFRGPGGTLRWEPIPFSSSRGDFAISFLNANDFTSGALIASIAQNGRNNNASGDTIGQFYATVSVATPAGDDPPISYFMATERAAQGSEVNIDISFAYFPYDQYLSGTGWISDRGNGLPLDRFNGSPSLALGSNLIDIGSGVTLLDLRSADPTAIPANGVILVNHAKNEDNYGSSAVQADGTWRLHIRDNGSNGTGTEQDPVTFVYVPVSKVGTDRVQALGRVNSDASTDVRGGDFTITKGGVGQWYLTIPNGSADTGTLIVSAEGGGTNNFDNIVSSQWDAINNRWVIESRDIVSTTALPVLENGATAAEDMFSFVFFGAPILPDIIVTSPTEGQSFTSPASFTVTADASDFNGNVAQVEFFRNSFFIGSDNTEPYSVEQTGLDGGRYQYVARATDNDGLAPTSTPVTAIVRLNPVHPPTHTALFFDGLVEHAATAPVPQLGLGGPPTKCFTLECWFRKEGPGATAGSGSGGITVQPLFSKGRGESDNNNTDTNFLVGVTTDGFLAADFEAYPSTGVPGGTNYAVYGSHDPVVNGKWYHAAVAYDGVVGEWKLYLDGKLVATRTTAPGAMPRYDSNHGFAIGAALNTAGLRAGSFFGAIDEVRAWNYARSKEEIVSTMESSVVSASGLVARFGLDEATGTTITSSVGGITGQVRGPEDGDGIPIAGWAPLWVPGAPLTNQAPSLVLNTPKEGQIFRSATPMLISASASDVDGTLTKVEFFDGTTKLAEFTAEPYRFLWTGASSGAHVIRAVATDDKGALAVQTANITVGVLPDLLLTELHSNPSATAPAGAGDYWELTNFSANTISLDGYTWHDSGRSRAAALAWALPAGTSIAAGESIVFTGADPAVFRAWWGLPGTARVIQSPGSPGLGQNDGVALYDGAGAEVFYFSYASGGFTRSNGLPSLGGHAGTSAGGLATQALVWDPNSGRGLPRYMAASTGVSGGVNAPGGTDVGSPGGAGGTGADPATLLAIDVAPASFSEAGGPTAAVGTVRRYGDVTGALTVQLVSADVSETTVPASVVIAAGESSATFDLAAVNDVLADGNQQVLLAAAGPGVSLATVVVTVQDDGDLPTPTLLLTEIQSSQSAAPGAADYWELTNHGSAPVSLAGFTWDDERRSSVTAQAWAFPAGASIAAGESIIITTADPAAFRTWWGLDPSVQVLQTVGAPDLDPNGGVALYDATGRELFFFSYAAQGFLKPNGTAAAGGHAGVSGGGVQTDALVWDVPSGIAAPRYVAAKAGVYQAFQAPGATDVGSPGKGALTVPVSFTLQLLHFSDAEGSLLTSQTAPNLAALVDAFEDDHTNTLIVNGGGSFIPGSFMSAGADAQLNVLPAIGATAPGRTEIAINNLIGVEASAIGHHEWDLGSAVFANALRSSGAWTGAQFPLLALNLDFSGDGELASQITTVPRDTDDTPVPAATTLKGRLVPTAVVVKGGEKIGLVGVTTQLLASLTTLEGTTVRGGNAVNLDVLAGQIQPYVNELASEGINKIVLLSHLRDLGLETALANKLAGVDVIVAAGSNSRLGDGNDVPVEFDGHEASFDGSYPRVTEDRNGTPLLIVSTDSEHTYLGRLVVDFDLDGTIISQSLADHAAESGAYASTEANVAAAWGATEETLETTAFAAGTKGAQVRGVTGAVQAVIDAKDSIIHGYTAVYLEGAAPFTRNQETNLGNLAADASQQALRQILGGTEPIVSLRNAASITGQIGAVVDKDGLVQKQSTQGNPALDKPVGGISQLDVENALRGNQPLMVFETTPAGLKAILEHGVAQGGNQARYPQIGGVQFAWDPDLPVGSRVVSIALLKEDGSSIPVYKTGNVGTGPLSSAPALIRVVTLNGLANGGEGYPIKTHGDNFRYLLANGTLSSVVSEATDFTAAPQLPNNAESEQDALVHHIQNRHGSLALAYRSIDVSQDLDTRNQNLNLRSDSVPPVLGQDTDGDGMSDLTEMILGSDPRSRFRVGERVDMNFTLYLLPGQTLKLVGKIPAGLKFDIKTGRLTGILTGLEAFYDLQVQILSGKTVVKAIKIPIAVDAFPSRLLGNYEALLENASAQPLGIVRVAVTKAGSWSANLDVLGAARRTATGTFVLQPGSRKVTLPMLFKSAKNVPQVDLQVVLDVDTPLITGTHAGTPSGSNLRGMRVATTGGSVPVARPMTAVLDAGAQDGVAYPAGFGWAKGSVTTTGAINLAGELGDGQKVTLSLRLGVTGQSLVWVQPYLNKVASYFGGVLPVPNLGQPAALSPAVVTGAFWFKAADAKELSYDAGFALPLPVNAITTPLGVIKTSADMSTALGLTADTFNVEIDGGALSTEAGSTHILPTALKLATTFALTNSPPAGVTTVAWTGKINKADGALTGTLNLPATSLNLVTKSAAVSGVVLRGLSDGTVGAGLIRVPVPGKKGLFRTSSILLQR</sequence>
<dbReference type="SUPFAM" id="SSF55816">
    <property type="entry name" value="5'-nucleotidase (syn. UDP-sugar hydrolase), C-terminal domain"/>
    <property type="match status" value="1"/>
</dbReference>
<dbReference type="InterPro" id="IPR036415">
    <property type="entry name" value="Lamin_tail_dom_sf"/>
</dbReference>
<dbReference type="Gene3D" id="2.60.40.10">
    <property type="entry name" value="Immunoglobulins"/>
    <property type="match status" value="2"/>
</dbReference>
<comment type="caution">
    <text evidence="5">The sequence shown here is derived from an EMBL/GenBank/DDBJ whole genome shotgun (WGS) entry which is preliminary data.</text>
</comment>
<dbReference type="Pfam" id="PF02872">
    <property type="entry name" value="5_nucleotid_C"/>
    <property type="match status" value="1"/>
</dbReference>
<dbReference type="PANTHER" id="PTHR11575:SF24">
    <property type="entry name" value="5'-NUCLEOTIDASE"/>
    <property type="match status" value="1"/>
</dbReference>
<dbReference type="Gene3D" id="3.60.21.10">
    <property type="match status" value="1"/>
</dbReference>
<dbReference type="EMBL" id="BKAG01000001">
    <property type="protein sequence ID" value="GEP40951.1"/>
    <property type="molecule type" value="Genomic_DNA"/>
</dbReference>
<protein>
    <recommendedName>
        <fullName evidence="4">LTD domain-containing protein</fullName>
    </recommendedName>
</protein>
<evidence type="ECO:0000256" key="2">
    <source>
        <dbReference type="ARBA" id="ARBA00023157"/>
    </source>
</evidence>
<dbReference type="GO" id="GO:0008253">
    <property type="term" value="F:5'-nucleotidase activity"/>
    <property type="evidence" value="ECO:0007669"/>
    <property type="project" value="TreeGrafter"/>
</dbReference>
<feature type="chain" id="PRO_5021781949" description="LTD domain-containing protein" evidence="3">
    <location>
        <begin position="17"/>
        <end position="2448"/>
    </location>
</feature>
<dbReference type="InterPro" id="IPR008334">
    <property type="entry name" value="5'-Nucleotdase_C"/>
</dbReference>
<keyword evidence="1 3" id="KW-0732">Signal</keyword>
<proteinExistence type="predicted"/>
<dbReference type="Gene3D" id="3.90.780.10">
    <property type="entry name" value="5'-Nucleotidase, C-terminal domain"/>
    <property type="match status" value="1"/>
</dbReference>
<dbReference type="SUPFAM" id="SSF74853">
    <property type="entry name" value="Lamin A/C globular tail domain"/>
    <property type="match status" value="1"/>
</dbReference>
<dbReference type="InterPro" id="IPR029052">
    <property type="entry name" value="Metallo-depent_PP-like"/>
</dbReference>
<dbReference type="Proteomes" id="UP000321577">
    <property type="component" value="Unassembled WGS sequence"/>
</dbReference>
<dbReference type="PROSITE" id="PS51841">
    <property type="entry name" value="LTD"/>
    <property type="match status" value="2"/>
</dbReference>
<evidence type="ECO:0000256" key="3">
    <source>
        <dbReference type="SAM" id="SignalP"/>
    </source>
</evidence>
<name>A0A512M3Q4_9BACT</name>
<feature type="signal peptide" evidence="3">
    <location>
        <begin position="1"/>
        <end position="16"/>
    </location>
</feature>
<dbReference type="SUPFAM" id="SSF49899">
    <property type="entry name" value="Concanavalin A-like lectins/glucanases"/>
    <property type="match status" value="1"/>
</dbReference>
<dbReference type="PANTHER" id="PTHR11575">
    <property type="entry name" value="5'-NUCLEOTIDASE-RELATED"/>
    <property type="match status" value="1"/>
</dbReference>
<dbReference type="SUPFAM" id="SSF141072">
    <property type="entry name" value="CalX-like"/>
    <property type="match status" value="1"/>
</dbReference>
<dbReference type="InterPro" id="IPR001322">
    <property type="entry name" value="Lamin_tail_dom"/>
</dbReference>
<dbReference type="InterPro" id="IPR036907">
    <property type="entry name" value="5'-Nucleotdase_C_sf"/>
</dbReference>
<dbReference type="InterPro" id="IPR013320">
    <property type="entry name" value="ConA-like_dom_sf"/>
</dbReference>
<evidence type="ECO:0000313" key="6">
    <source>
        <dbReference type="Proteomes" id="UP000321577"/>
    </source>
</evidence>
<dbReference type="InterPro" id="IPR006558">
    <property type="entry name" value="LamG-like"/>
</dbReference>